<dbReference type="GO" id="GO:0003676">
    <property type="term" value="F:nucleic acid binding"/>
    <property type="evidence" value="ECO:0007669"/>
    <property type="project" value="InterPro"/>
</dbReference>
<accession>A0A1G7LXQ1</accession>
<dbReference type="Proteomes" id="UP000199245">
    <property type="component" value="Unassembled WGS sequence"/>
</dbReference>
<dbReference type="Gene3D" id="1.10.30.50">
    <property type="match status" value="1"/>
</dbReference>
<dbReference type="Pfam" id="PF01844">
    <property type="entry name" value="HNH"/>
    <property type="match status" value="1"/>
</dbReference>
<dbReference type="GO" id="GO:0004519">
    <property type="term" value="F:endonuclease activity"/>
    <property type="evidence" value="ECO:0007669"/>
    <property type="project" value="UniProtKB-KW"/>
</dbReference>
<dbReference type="InterPro" id="IPR002711">
    <property type="entry name" value="HNH"/>
</dbReference>
<evidence type="ECO:0000313" key="2">
    <source>
        <dbReference type="EMBL" id="SDF54154.1"/>
    </source>
</evidence>
<proteinExistence type="predicted"/>
<dbReference type="InterPro" id="IPR003615">
    <property type="entry name" value="HNH_nuc"/>
</dbReference>
<keyword evidence="2" id="KW-0540">Nuclease</keyword>
<keyword evidence="2" id="KW-0378">Hydrolase</keyword>
<gene>
    <name evidence="2" type="ORF">SAMN05216337_106032</name>
</gene>
<feature type="domain" description="HNH nuclease" evidence="1">
    <location>
        <begin position="84"/>
        <end position="126"/>
    </location>
</feature>
<dbReference type="SMART" id="SM00507">
    <property type="entry name" value="HNHc"/>
    <property type="match status" value="1"/>
</dbReference>
<protein>
    <submittedName>
        <fullName evidence="2">HNH endonuclease</fullName>
    </submittedName>
</protein>
<reference evidence="2 3" key="1">
    <citation type="submission" date="2016-10" db="EMBL/GenBank/DDBJ databases">
        <authorList>
            <person name="de Groot N.N."/>
        </authorList>
    </citation>
    <scope>NUCLEOTIDE SEQUENCE [LARGE SCALE GENOMIC DNA]</scope>
    <source>
        <strain evidence="2 3">R5</strain>
    </source>
</reference>
<dbReference type="EMBL" id="FMZW01000060">
    <property type="protein sequence ID" value="SDF54154.1"/>
    <property type="molecule type" value="Genomic_DNA"/>
</dbReference>
<dbReference type="AlphaFoldDB" id="A0A1G7LXQ1"/>
<name>A0A1G7LXQ1_9BRAD</name>
<sequence>MIISTSGTTPTAKLRMVSGFPLPFGVLAMAMSQFSENLPSKAQIYDYWKHRLSRLYFHVEPRKPRCWACGFNYGARYDIKRPDAGWDEILQRWNRIPLQRCHIIPRSLNGSDSLSNLSLLCRECHDLMPNTSIPEVFFRWGRTQNWELREDTKLRDAMRAFRIDTDSLRQLDQVLNSSEFRYWMSGKFGLHRPQSNYAPISSRLTPATLVGLALHYHRELGCASRRSRGAPASKH</sequence>
<evidence type="ECO:0000313" key="3">
    <source>
        <dbReference type="Proteomes" id="UP000199245"/>
    </source>
</evidence>
<keyword evidence="2" id="KW-0255">Endonuclease</keyword>
<organism evidence="2 3">
    <name type="scientific">Bradyrhizobium brasilense</name>
    <dbReference type="NCBI Taxonomy" id="1419277"/>
    <lineage>
        <taxon>Bacteria</taxon>
        <taxon>Pseudomonadati</taxon>
        <taxon>Pseudomonadota</taxon>
        <taxon>Alphaproteobacteria</taxon>
        <taxon>Hyphomicrobiales</taxon>
        <taxon>Nitrobacteraceae</taxon>
        <taxon>Bradyrhizobium</taxon>
    </lineage>
</organism>
<dbReference type="GO" id="GO:0008270">
    <property type="term" value="F:zinc ion binding"/>
    <property type="evidence" value="ECO:0007669"/>
    <property type="project" value="InterPro"/>
</dbReference>
<evidence type="ECO:0000259" key="1">
    <source>
        <dbReference type="SMART" id="SM00507"/>
    </source>
</evidence>